<evidence type="ECO:0000313" key="2">
    <source>
        <dbReference type="EMBL" id="SEM25176.1"/>
    </source>
</evidence>
<gene>
    <name evidence="2" type="ORF">SAMN04488100_1402</name>
</gene>
<organism evidence="2 3">
    <name type="scientific">Alkalibacterium putridalgicola</name>
    <dbReference type="NCBI Taxonomy" id="426703"/>
    <lineage>
        <taxon>Bacteria</taxon>
        <taxon>Bacillati</taxon>
        <taxon>Bacillota</taxon>
        <taxon>Bacilli</taxon>
        <taxon>Lactobacillales</taxon>
        <taxon>Carnobacteriaceae</taxon>
        <taxon>Alkalibacterium</taxon>
    </lineage>
</organism>
<dbReference type="Pfam" id="PF18862">
    <property type="entry name" value="ApeA_NTD1"/>
    <property type="match status" value="1"/>
</dbReference>
<reference evidence="2 3" key="1">
    <citation type="submission" date="2016-10" db="EMBL/GenBank/DDBJ databases">
        <authorList>
            <person name="de Groot N.N."/>
        </authorList>
    </citation>
    <scope>NUCLEOTIDE SEQUENCE [LARGE SCALE GENOMIC DNA]</scope>
    <source>
        <strain evidence="2 3">DSM 19182</strain>
    </source>
</reference>
<evidence type="ECO:0000313" key="3">
    <source>
        <dbReference type="Proteomes" id="UP000198548"/>
    </source>
</evidence>
<proteinExistence type="predicted"/>
<sequence>MGCVFCAFLHYYFSNKIEGEDVIKSAFDKVYDDSKREPKVESIRFSINHLHTWINKSSISLLRDLEKKIGTLQFNLNEYDEGIFNIPSEKLTLTESVIVENKINGSAHSFEEKPHLKITGYDGELRSFYNYFQNATHIKKLIEFLNGTPLHFEYVEFLCVKGVLQKNPQKFYPLIQGRYFFRQIGERVAKAPKNPLTLRSIESEFEDILNNWYSKKE</sequence>
<dbReference type="AlphaFoldDB" id="A0A1H7WUA4"/>
<evidence type="ECO:0000259" key="1">
    <source>
        <dbReference type="Pfam" id="PF18862"/>
    </source>
</evidence>
<dbReference type="EMBL" id="FOBL01000040">
    <property type="protein sequence ID" value="SEM25176.1"/>
    <property type="molecule type" value="Genomic_DNA"/>
</dbReference>
<dbReference type="Proteomes" id="UP000198548">
    <property type="component" value="Unassembled WGS sequence"/>
</dbReference>
<dbReference type="STRING" id="426703.SAMN04488100_1402"/>
<protein>
    <recommendedName>
        <fullName evidence="1">ApeA N-terminal domain-containing protein</fullName>
    </recommendedName>
</protein>
<dbReference type="RefSeq" id="WP_143058718.1">
    <property type="nucleotide sequence ID" value="NZ_FOBL01000040.1"/>
</dbReference>
<name>A0A1H7WUA4_9LACT</name>
<accession>A0A1H7WUA4</accession>
<feature type="domain" description="ApeA N-terminal" evidence="1">
    <location>
        <begin position="25"/>
        <end position="212"/>
    </location>
</feature>
<dbReference type="InterPro" id="IPR041223">
    <property type="entry name" value="ApeA_NTD"/>
</dbReference>